<gene>
    <name evidence="2" type="ORF">MBBTH_18600</name>
</gene>
<dbReference type="Gene3D" id="3.40.50.360">
    <property type="match status" value="1"/>
</dbReference>
<dbReference type="InterPro" id="IPR008254">
    <property type="entry name" value="Flavodoxin/NO_synth"/>
</dbReference>
<name>A0A315XKE4_9EURY</name>
<dbReference type="Proteomes" id="UP000251717">
    <property type="component" value="Unassembled WGS sequence"/>
</dbReference>
<reference evidence="2 3" key="1">
    <citation type="submission" date="2017-03" db="EMBL/GenBank/DDBJ databases">
        <title>Genome sequence of Methanobrevibacter thaueri.</title>
        <authorList>
            <person name="Poehlein A."/>
            <person name="Seedorf H."/>
            <person name="Daniel R."/>
        </authorList>
    </citation>
    <scope>NUCLEOTIDE SEQUENCE [LARGE SCALE GENOMIC DNA]</scope>
    <source>
        <strain evidence="2 3">DSM 11995</strain>
    </source>
</reference>
<dbReference type="RefSeq" id="WP_012955170.1">
    <property type="nucleotide sequence ID" value="NZ_MZGS01000028.1"/>
</dbReference>
<proteinExistence type="predicted"/>
<feature type="domain" description="Flavodoxin-like" evidence="1">
    <location>
        <begin position="5"/>
        <end position="108"/>
    </location>
</feature>
<dbReference type="AlphaFoldDB" id="A0A315XKE4"/>
<evidence type="ECO:0000313" key="3">
    <source>
        <dbReference type="Proteomes" id="UP000251717"/>
    </source>
</evidence>
<protein>
    <submittedName>
        <fullName evidence="2">Flavodoxin</fullName>
    </submittedName>
</protein>
<keyword evidence="3" id="KW-1185">Reference proteome</keyword>
<comment type="caution">
    <text evidence="2">The sequence shown here is derived from an EMBL/GenBank/DDBJ whole genome shotgun (WGS) entry which is preliminary data.</text>
</comment>
<dbReference type="EMBL" id="MZGS01000028">
    <property type="protein sequence ID" value="PWB85261.1"/>
    <property type="molecule type" value="Genomic_DNA"/>
</dbReference>
<dbReference type="OrthoDB" id="73155at2157"/>
<evidence type="ECO:0000313" key="2">
    <source>
        <dbReference type="EMBL" id="PWB85261.1"/>
    </source>
</evidence>
<sequence length="135" mass="14991">MKIAIRYYSKTGNTEKLAEAIGEAIGVAPKTIDEPLNEDVDILFLGNSVYNAGADSKVKEFLKNIDVNVGSIVNVSSAALIESTYKQIKKEAEKCGLNMDDREFHCRGQFKFVHRGHPNEEDINEAVNFAKSIVR</sequence>
<organism evidence="2 3">
    <name type="scientific">Methanobrevibacter thaueri</name>
    <dbReference type="NCBI Taxonomy" id="190975"/>
    <lineage>
        <taxon>Archaea</taxon>
        <taxon>Methanobacteriati</taxon>
        <taxon>Methanobacteriota</taxon>
        <taxon>Methanomada group</taxon>
        <taxon>Methanobacteria</taxon>
        <taxon>Methanobacteriales</taxon>
        <taxon>Methanobacteriaceae</taxon>
        <taxon>Methanobrevibacter</taxon>
    </lineage>
</organism>
<dbReference type="GO" id="GO:0010181">
    <property type="term" value="F:FMN binding"/>
    <property type="evidence" value="ECO:0007669"/>
    <property type="project" value="InterPro"/>
</dbReference>
<evidence type="ECO:0000259" key="1">
    <source>
        <dbReference type="Pfam" id="PF12641"/>
    </source>
</evidence>
<accession>A0A315XKE4</accession>
<dbReference type="GeneID" id="8770003"/>
<dbReference type="SUPFAM" id="SSF52218">
    <property type="entry name" value="Flavoproteins"/>
    <property type="match status" value="1"/>
</dbReference>
<dbReference type="InterPro" id="IPR029039">
    <property type="entry name" value="Flavoprotein-like_sf"/>
</dbReference>
<dbReference type="Pfam" id="PF12641">
    <property type="entry name" value="Flavodoxin_3"/>
    <property type="match status" value="1"/>
</dbReference>